<evidence type="ECO:0000313" key="2">
    <source>
        <dbReference type="Proteomes" id="UP000593765"/>
    </source>
</evidence>
<protein>
    <submittedName>
        <fullName evidence="1">Uncharacterized protein</fullName>
    </submittedName>
</protein>
<gene>
    <name evidence="1" type="ORF">IPV69_06885</name>
</gene>
<dbReference type="RefSeq" id="WP_206294198.1">
    <property type="nucleotide sequence ID" value="NZ_CP063458.1"/>
</dbReference>
<sequence>MTNRLNEADAVHEEGKAAAMAHLWLLPMTEADRELAIEFGASLYRQVRPHLLNHAGLTVSAVFAAALAYGEAVQANEI</sequence>
<dbReference type="KEGG" id="hbs:IPV69_06885"/>
<reference evidence="1 2" key="1">
    <citation type="submission" date="2020-10" db="EMBL/GenBank/DDBJ databases">
        <title>Wide distribution of Phycisphaera-like planctomycetes from WD2101 soil group in peatlands and genome analysis of the first cultivated representative.</title>
        <authorList>
            <person name="Dedysh S.N."/>
            <person name="Beletsky A.V."/>
            <person name="Ivanova A."/>
            <person name="Kulichevskaya I.S."/>
            <person name="Suzina N.E."/>
            <person name="Philippov D.A."/>
            <person name="Rakitin A.L."/>
            <person name="Mardanov A.V."/>
            <person name="Ravin N.V."/>
        </authorList>
    </citation>
    <scope>NUCLEOTIDE SEQUENCE [LARGE SCALE GENOMIC DNA]</scope>
    <source>
        <strain evidence="1 2">M1803</strain>
    </source>
</reference>
<dbReference type="EMBL" id="CP063458">
    <property type="protein sequence ID" value="QOV91079.1"/>
    <property type="molecule type" value="Genomic_DNA"/>
</dbReference>
<dbReference type="AlphaFoldDB" id="A0A7M2X099"/>
<proteinExistence type="predicted"/>
<dbReference type="Proteomes" id="UP000593765">
    <property type="component" value="Chromosome"/>
</dbReference>
<keyword evidence="2" id="KW-1185">Reference proteome</keyword>
<evidence type="ECO:0000313" key="1">
    <source>
        <dbReference type="EMBL" id="QOV91079.1"/>
    </source>
</evidence>
<organism evidence="1 2">
    <name type="scientific">Humisphaera borealis</name>
    <dbReference type="NCBI Taxonomy" id="2807512"/>
    <lineage>
        <taxon>Bacteria</taxon>
        <taxon>Pseudomonadati</taxon>
        <taxon>Planctomycetota</taxon>
        <taxon>Phycisphaerae</taxon>
        <taxon>Tepidisphaerales</taxon>
        <taxon>Tepidisphaeraceae</taxon>
        <taxon>Humisphaera</taxon>
    </lineage>
</organism>
<name>A0A7M2X099_9BACT</name>
<accession>A0A7M2X099</accession>